<dbReference type="InterPro" id="IPR017961">
    <property type="entry name" value="DNA_pol_Y-fam_little_finger"/>
</dbReference>
<keyword evidence="5" id="KW-0742">SOS response</keyword>
<dbReference type="CDD" id="cd01700">
    <property type="entry name" value="PolY_Pol_V_umuC"/>
    <property type="match status" value="1"/>
</dbReference>
<name>A0A3E0H398_9GAMM</name>
<proteinExistence type="inferred from homology"/>
<protein>
    <submittedName>
        <fullName evidence="7">DNA polymerase V</fullName>
    </submittedName>
</protein>
<dbReference type="EMBL" id="QUNR01000004">
    <property type="protein sequence ID" value="REH36988.1"/>
    <property type="molecule type" value="Genomic_DNA"/>
</dbReference>
<evidence type="ECO:0000259" key="6">
    <source>
        <dbReference type="PROSITE" id="PS50173"/>
    </source>
</evidence>
<dbReference type="AlphaFoldDB" id="A0A3E0H398"/>
<dbReference type="PANTHER" id="PTHR11076:SF34">
    <property type="entry name" value="PROTEIN UMUC"/>
    <property type="match status" value="1"/>
</dbReference>
<keyword evidence="2" id="KW-0227">DNA damage</keyword>
<dbReference type="Pfam" id="PF00817">
    <property type="entry name" value="IMS"/>
    <property type="match status" value="1"/>
</dbReference>
<dbReference type="RefSeq" id="WP_116208919.1">
    <property type="nucleotide sequence ID" value="NZ_QUNR01000004.1"/>
</dbReference>
<dbReference type="PROSITE" id="PS50173">
    <property type="entry name" value="UMUC"/>
    <property type="match status" value="1"/>
</dbReference>
<reference evidence="7 8" key="1">
    <citation type="submission" date="2018-08" db="EMBL/GenBank/DDBJ databases">
        <title>Genomic Encyclopedia of Type Strains, Phase IV (KMG-IV): sequencing the most valuable type-strain genomes for metagenomic binning, comparative biology and taxonomic classification.</title>
        <authorList>
            <person name="Goeker M."/>
        </authorList>
    </citation>
    <scope>NUCLEOTIDE SEQUENCE [LARGE SCALE GENOMIC DNA]</scope>
    <source>
        <strain evidence="7 8">DSM 26022</strain>
    </source>
</reference>
<comment type="similarity">
    <text evidence="1">Belongs to the DNA polymerase type-Y family.</text>
</comment>
<keyword evidence="8" id="KW-1185">Reference proteome</keyword>
<evidence type="ECO:0000256" key="3">
    <source>
        <dbReference type="ARBA" id="ARBA00023199"/>
    </source>
</evidence>
<dbReference type="Pfam" id="PF13438">
    <property type="entry name" value="DUF4113"/>
    <property type="match status" value="1"/>
</dbReference>
<dbReference type="GO" id="GO:0005829">
    <property type="term" value="C:cytosol"/>
    <property type="evidence" value="ECO:0007669"/>
    <property type="project" value="TreeGrafter"/>
</dbReference>
<dbReference type="GO" id="GO:0006281">
    <property type="term" value="P:DNA repair"/>
    <property type="evidence" value="ECO:0007669"/>
    <property type="project" value="UniProtKB-KW"/>
</dbReference>
<dbReference type="Gene3D" id="1.10.150.20">
    <property type="entry name" value="5' to 3' exonuclease, C-terminal subdomain"/>
    <property type="match status" value="1"/>
</dbReference>
<accession>A0A3E0H398</accession>
<dbReference type="InterPro" id="IPR001126">
    <property type="entry name" value="UmuC"/>
</dbReference>
<dbReference type="SUPFAM" id="SSF56672">
    <property type="entry name" value="DNA/RNA polymerases"/>
    <property type="match status" value="1"/>
</dbReference>
<dbReference type="InterPro" id="IPR025188">
    <property type="entry name" value="DUF4113"/>
</dbReference>
<gene>
    <name evidence="7" type="ORF">DFR26_2132</name>
</gene>
<dbReference type="OrthoDB" id="9808813at2"/>
<evidence type="ECO:0000256" key="5">
    <source>
        <dbReference type="ARBA" id="ARBA00023236"/>
    </source>
</evidence>
<organism evidence="7 8">
    <name type="scientific">Paraperlucidibaca baekdonensis</name>
    <dbReference type="NCBI Taxonomy" id="748120"/>
    <lineage>
        <taxon>Bacteria</taxon>
        <taxon>Pseudomonadati</taxon>
        <taxon>Pseudomonadota</taxon>
        <taxon>Gammaproteobacteria</taxon>
        <taxon>Moraxellales</taxon>
        <taxon>Moraxellaceae</taxon>
        <taxon>Paraperlucidibaca</taxon>
    </lineage>
</organism>
<dbReference type="GO" id="GO:0042276">
    <property type="term" value="P:error-prone translesion synthesis"/>
    <property type="evidence" value="ECO:0007669"/>
    <property type="project" value="TreeGrafter"/>
</dbReference>
<dbReference type="InterPro" id="IPR043128">
    <property type="entry name" value="Rev_trsase/Diguanyl_cyclase"/>
</dbReference>
<dbReference type="Gene3D" id="3.40.1170.60">
    <property type="match status" value="1"/>
</dbReference>
<dbReference type="Gene3D" id="3.30.70.270">
    <property type="match status" value="1"/>
</dbReference>
<dbReference type="Pfam" id="PF11799">
    <property type="entry name" value="IMS_C"/>
    <property type="match status" value="1"/>
</dbReference>
<evidence type="ECO:0000256" key="4">
    <source>
        <dbReference type="ARBA" id="ARBA00023204"/>
    </source>
</evidence>
<dbReference type="GO" id="GO:0009432">
    <property type="term" value="P:SOS response"/>
    <property type="evidence" value="ECO:0007669"/>
    <property type="project" value="UniProtKB-KW"/>
</dbReference>
<dbReference type="Proteomes" id="UP000256774">
    <property type="component" value="Unassembled WGS sequence"/>
</dbReference>
<comment type="caution">
    <text evidence="7">The sequence shown here is derived from an EMBL/GenBank/DDBJ whole genome shotgun (WGS) entry which is preliminary data.</text>
</comment>
<dbReference type="GO" id="GO:0003684">
    <property type="term" value="F:damaged DNA binding"/>
    <property type="evidence" value="ECO:0007669"/>
    <property type="project" value="InterPro"/>
</dbReference>
<evidence type="ECO:0000313" key="7">
    <source>
        <dbReference type="EMBL" id="REH36988.1"/>
    </source>
</evidence>
<evidence type="ECO:0000256" key="2">
    <source>
        <dbReference type="ARBA" id="ARBA00022763"/>
    </source>
</evidence>
<keyword evidence="4" id="KW-0234">DNA repair</keyword>
<keyword evidence="3" id="KW-0741">SOS mutagenesis</keyword>
<dbReference type="GO" id="GO:0003887">
    <property type="term" value="F:DNA-directed DNA polymerase activity"/>
    <property type="evidence" value="ECO:0007669"/>
    <property type="project" value="TreeGrafter"/>
</dbReference>
<feature type="domain" description="UmuC" evidence="6">
    <location>
        <begin position="4"/>
        <end position="188"/>
    </location>
</feature>
<dbReference type="InterPro" id="IPR050116">
    <property type="entry name" value="DNA_polymerase-Y"/>
</dbReference>
<dbReference type="InterPro" id="IPR043502">
    <property type="entry name" value="DNA/RNA_pol_sf"/>
</dbReference>
<sequence length="422" mass="46249">MTCYALVDANNFYATCEKIFNPALADTPLVVLSNNDGCIVARSAEAKALGIPMGAPMHEWQDFCDAHGVQAMSSNYALYGDMSARMLAVLHDYCPAVESYSIDESFLKLDGFAQPTAHGRLIRAQLQQCIKITCGVGIGPTKTLAKFANHIAKKHADYAGVFNCHDHPPAHLQALMASYPSSEVWGVGRRLSKRLAADGIETVRDLMHCDAVAIRQRYGIVLEKTVRELRGESCLSLEEVGRPKEQIMASRSFGTVLLDANAIKAALASHVSRAAEKLRAQGSVCAHVYVMLRTNPFRSQDPQYRKTTLVPLPHVSADTAVLMQAAMAGFRQLFIAGFRYHKCGVMLSGIGPADQQQGDLFAAVDDPKRLRLMSLIDRINQAQGANTVHLATTRLSAAWHMRHANRSPHYTTGWDEFPIAQA</sequence>
<evidence type="ECO:0000313" key="8">
    <source>
        <dbReference type="Proteomes" id="UP000256774"/>
    </source>
</evidence>
<dbReference type="PANTHER" id="PTHR11076">
    <property type="entry name" value="DNA REPAIR POLYMERASE UMUC / TRANSFERASE FAMILY MEMBER"/>
    <property type="match status" value="1"/>
</dbReference>
<evidence type="ECO:0000256" key="1">
    <source>
        <dbReference type="ARBA" id="ARBA00010945"/>
    </source>
</evidence>